<comment type="caution">
    <text evidence="1">The sequence shown here is derived from an EMBL/GenBank/DDBJ whole genome shotgun (WGS) entry which is preliminary data.</text>
</comment>
<dbReference type="AlphaFoldDB" id="A0A7W6F8F0"/>
<evidence type="ECO:0000313" key="2">
    <source>
        <dbReference type="Proteomes" id="UP000517759"/>
    </source>
</evidence>
<evidence type="ECO:0000313" key="1">
    <source>
        <dbReference type="EMBL" id="MBB3904398.1"/>
    </source>
</evidence>
<dbReference type="Proteomes" id="UP000517759">
    <property type="component" value="Unassembled WGS sequence"/>
</dbReference>
<reference evidence="1 2" key="1">
    <citation type="submission" date="2020-08" db="EMBL/GenBank/DDBJ databases">
        <title>Genomic Encyclopedia of Type Strains, Phase IV (KMG-IV): sequencing the most valuable type-strain genomes for metagenomic binning, comparative biology and taxonomic classification.</title>
        <authorList>
            <person name="Goeker M."/>
        </authorList>
    </citation>
    <scope>NUCLEOTIDE SEQUENCE [LARGE SCALE GENOMIC DNA]</scope>
    <source>
        <strain evidence="1 2">DSM 24105</strain>
    </source>
</reference>
<dbReference type="EMBL" id="JACIDN010000007">
    <property type="protein sequence ID" value="MBB3904398.1"/>
    <property type="molecule type" value="Genomic_DNA"/>
</dbReference>
<gene>
    <name evidence="1" type="ORF">GGR33_003917</name>
</gene>
<sequence length="32" mass="3651">MKAMSLLTGNDVRMTLDPLWVNCLHHEILAEV</sequence>
<protein>
    <submittedName>
        <fullName evidence="1">Uncharacterized protein</fullName>
    </submittedName>
</protein>
<accession>A0A7W6F8F0</accession>
<name>A0A7W6F8F0_9HYPH</name>
<organism evidence="1 2">
    <name type="scientific">Methylobacterium brachythecii</name>
    <dbReference type="NCBI Taxonomy" id="1176177"/>
    <lineage>
        <taxon>Bacteria</taxon>
        <taxon>Pseudomonadati</taxon>
        <taxon>Pseudomonadota</taxon>
        <taxon>Alphaproteobacteria</taxon>
        <taxon>Hyphomicrobiales</taxon>
        <taxon>Methylobacteriaceae</taxon>
        <taxon>Methylobacterium</taxon>
    </lineage>
</organism>
<proteinExistence type="predicted"/>